<dbReference type="InterPro" id="IPR001387">
    <property type="entry name" value="Cro/C1-type_HTH"/>
</dbReference>
<dbReference type="SUPFAM" id="SSF47413">
    <property type="entry name" value="lambda repressor-like DNA-binding domains"/>
    <property type="match status" value="1"/>
</dbReference>
<protein>
    <submittedName>
        <fullName evidence="3">Helix-turn-helix transcriptional regulator</fullName>
    </submittedName>
</protein>
<dbReference type="EMBL" id="JAGQLM010000014">
    <property type="protein sequence ID" value="MCA9374751.1"/>
    <property type="molecule type" value="Genomic_DNA"/>
</dbReference>
<dbReference type="Proteomes" id="UP000748332">
    <property type="component" value="Unassembled WGS sequence"/>
</dbReference>
<gene>
    <name evidence="3" type="ORF">KC622_00300</name>
</gene>
<evidence type="ECO:0000256" key="1">
    <source>
        <dbReference type="ARBA" id="ARBA00023125"/>
    </source>
</evidence>
<reference evidence="3" key="1">
    <citation type="submission" date="2020-04" db="EMBL/GenBank/DDBJ databases">
        <authorList>
            <person name="Zhang T."/>
        </authorList>
    </citation>
    <scope>NUCLEOTIDE SEQUENCE</scope>
    <source>
        <strain evidence="3">HKST-UBA16</strain>
    </source>
</reference>
<accession>A0A955HYM8</accession>
<keyword evidence="1" id="KW-0238">DNA-binding</keyword>
<evidence type="ECO:0000313" key="3">
    <source>
        <dbReference type="EMBL" id="MCA9374751.1"/>
    </source>
</evidence>
<evidence type="ECO:0000259" key="2">
    <source>
        <dbReference type="PROSITE" id="PS50943"/>
    </source>
</evidence>
<dbReference type="GO" id="GO:0003677">
    <property type="term" value="F:DNA binding"/>
    <property type="evidence" value="ECO:0007669"/>
    <property type="project" value="UniProtKB-KW"/>
</dbReference>
<dbReference type="SMART" id="SM00530">
    <property type="entry name" value="HTH_XRE"/>
    <property type="match status" value="1"/>
</dbReference>
<dbReference type="AlphaFoldDB" id="A0A955HYM8"/>
<dbReference type="PANTHER" id="PTHR46558:SF11">
    <property type="entry name" value="HTH-TYPE TRANSCRIPTIONAL REGULATOR XRE"/>
    <property type="match status" value="1"/>
</dbReference>
<dbReference type="Gene3D" id="1.10.260.40">
    <property type="entry name" value="lambda repressor-like DNA-binding domains"/>
    <property type="match status" value="1"/>
</dbReference>
<dbReference type="PROSITE" id="PS50943">
    <property type="entry name" value="HTH_CROC1"/>
    <property type="match status" value="1"/>
</dbReference>
<evidence type="ECO:0000313" key="4">
    <source>
        <dbReference type="Proteomes" id="UP000748332"/>
    </source>
</evidence>
<reference evidence="3" key="2">
    <citation type="journal article" date="2021" name="Microbiome">
        <title>Successional dynamics and alternative stable states in a saline activated sludge microbial community over 9 years.</title>
        <authorList>
            <person name="Wang Y."/>
            <person name="Ye J."/>
            <person name="Ju F."/>
            <person name="Liu L."/>
            <person name="Boyd J.A."/>
            <person name="Deng Y."/>
            <person name="Parks D.H."/>
            <person name="Jiang X."/>
            <person name="Yin X."/>
            <person name="Woodcroft B.J."/>
            <person name="Tyson G.W."/>
            <person name="Hugenholtz P."/>
            <person name="Polz M.F."/>
            <person name="Zhang T."/>
        </authorList>
    </citation>
    <scope>NUCLEOTIDE SEQUENCE</scope>
    <source>
        <strain evidence="3">HKST-UBA16</strain>
    </source>
</reference>
<comment type="caution">
    <text evidence="3">The sequence shown here is derived from an EMBL/GenBank/DDBJ whole genome shotgun (WGS) entry which is preliminary data.</text>
</comment>
<name>A0A955HYM8_9BACT</name>
<proteinExistence type="predicted"/>
<dbReference type="Pfam" id="PF01381">
    <property type="entry name" value="HTH_3"/>
    <property type="match status" value="1"/>
</dbReference>
<dbReference type="InterPro" id="IPR010982">
    <property type="entry name" value="Lambda_DNA-bd_dom_sf"/>
</dbReference>
<dbReference type="CDD" id="cd00093">
    <property type="entry name" value="HTH_XRE"/>
    <property type="match status" value="1"/>
</dbReference>
<dbReference type="PANTHER" id="PTHR46558">
    <property type="entry name" value="TRACRIPTIONAL REGULATORY PROTEIN-RELATED-RELATED"/>
    <property type="match status" value="1"/>
</dbReference>
<sequence>MLNGLGDRIKKYRERTGISQKKLGLALGLSDKAVSAYESGRTLPPLETLYRISSELKKPVRYFLTDEPELTEIDERLHTIETALYSIQEEIAGLKKKLNSK</sequence>
<feature type="domain" description="HTH cro/C1-type" evidence="2">
    <location>
        <begin position="9"/>
        <end position="63"/>
    </location>
</feature>
<organism evidence="3 4">
    <name type="scientific">Candidatus Dojkabacteria bacterium</name>
    <dbReference type="NCBI Taxonomy" id="2099670"/>
    <lineage>
        <taxon>Bacteria</taxon>
        <taxon>Candidatus Dojkabacteria</taxon>
    </lineage>
</organism>